<dbReference type="InterPro" id="IPR007110">
    <property type="entry name" value="Ig-like_dom"/>
</dbReference>
<dbReference type="PANTHER" id="PTHR23277:SF106">
    <property type="entry name" value="NECTIN-1 ISOFORM X1-RELATED"/>
    <property type="match status" value="1"/>
</dbReference>
<keyword evidence="3" id="KW-0732">Signal</keyword>
<organism evidence="10 11">
    <name type="scientific">Pleuronectes platessa</name>
    <name type="common">European plaice</name>
    <dbReference type="NCBI Taxonomy" id="8262"/>
    <lineage>
        <taxon>Eukaryota</taxon>
        <taxon>Metazoa</taxon>
        <taxon>Chordata</taxon>
        <taxon>Craniata</taxon>
        <taxon>Vertebrata</taxon>
        <taxon>Euteleostomi</taxon>
        <taxon>Actinopterygii</taxon>
        <taxon>Neopterygii</taxon>
        <taxon>Teleostei</taxon>
        <taxon>Neoteleostei</taxon>
        <taxon>Acanthomorphata</taxon>
        <taxon>Carangaria</taxon>
        <taxon>Pleuronectiformes</taxon>
        <taxon>Pleuronectoidei</taxon>
        <taxon>Pleuronectidae</taxon>
        <taxon>Pleuronectes</taxon>
    </lineage>
</organism>
<keyword evidence="6" id="KW-0472">Membrane</keyword>
<reference evidence="10" key="1">
    <citation type="submission" date="2020-03" db="EMBL/GenBank/DDBJ databases">
        <authorList>
            <person name="Weist P."/>
        </authorList>
    </citation>
    <scope>NUCLEOTIDE SEQUENCE</scope>
</reference>
<evidence type="ECO:0000259" key="9">
    <source>
        <dbReference type="PROSITE" id="PS50835"/>
    </source>
</evidence>
<evidence type="ECO:0000256" key="7">
    <source>
        <dbReference type="ARBA" id="ARBA00023157"/>
    </source>
</evidence>
<dbReference type="Gene3D" id="2.60.40.10">
    <property type="entry name" value="Immunoglobulins"/>
    <property type="match status" value="3"/>
</dbReference>
<dbReference type="InterPro" id="IPR051427">
    <property type="entry name" value="Nectin/Nectin-like"/>
</dbReference>
<dbReference type="InterPro" id="IPR013162">
    <property type="entry name" value="CD80_C2-set"/>
</dbReference>
<dbReference type="InterPro" id="IPR013783">
    <property type="entry name" value="Ig-like_fold"/>
</dbReference>
<dbReference type="GO" id="GO:0007156">
    <property type="term" value="P:homophilic cell adhesion via plasma membrane adhesion molecules"/>
    <property type="evidence" value="ECO:0007669"/>
    <property type="project" value="TreeGrafter"/>
</dbReference>
<comment type="subcellular location">
    <subcellularLocation>
        <location evidence="1">Membrane</location>
    </subcellularLocation>
</comment>
<evidence type="ECO:0000313" key="11">
    <source>
        <dbReference type="Proteomes" id="UP001153269"/>
    </source>
</evidence>
<dbReference type="EMBL" id="CADEAL010001892">
    <property type="protein sequence ID" value="CAB1436483.1"/>
    <property type="molecule type" value="Genomic_DNA"/>
</dbReference>
<accession>A0A9N7UPR8</accession>
<dbReference type="PROSITE" id="PS50835">
    <property type="entry name" value="IG_LIKE"/>
    <property type="match status" value="2"/>
</dbReference>
<feature type="non-terminal residue" evidence="10">
    <location>
        <position position="300"/>
    </location>
</feature>
<dbReference type="SUPFAM" id="SSF48726">
    <property type="entry name" value="Immunoglobulin"/>
    <property type="match status" value="2"/>
</dbReference>
<evidence type="ECO:0000256" key="8">
    <source>
        <dbReference type="ARBA" id="ARBA00023180"/>
    </source>
</evidence>
<evidence type="ECO:0000313" key="10">
    <source>
        <dbReference type="EMBL" id="CAB1436483.1"/>
    </source>
</evidence>
<sequence>TLTSGVFYPALQVIGGNRTVVQGRTVTFNCELVDNTETVNQISWQRTTRDEGIYTCIFTLFPSGTHNTHIHLDVLVPPVIRVKDNLPTLADKEVCIATCTAADSKPPANVSWLTGSLADNLRSTANSTHHDDGKTTTVSYLFGVPAMDIDQQVVHCVVTSPALLKEAKIPFTIQVYFAPEEVRIGAILKEDSFQCETDSNPEPEFNWTRVGKAWPQSGVRVEGGSLQFLTRSSDLNGLYQCTAFNLHGRSIVYIFRSVISVAAAAAWHLYKSDKLPFLGSRRVPVTRGEAEVINPDEATL</sequence>
<dbReference type="Pfam" id="PF08205">
    <property type="entry name" value="C2-set_2"/>
    <property type="match status" value="1"/>
</dbReference>
<keyword evidence="7" id="KW-1015">Disulfide bond</keyword>
<evidence type="ECO:0000256" key="4">
    <source>
        <dbReference type="ARBA" id="ARBA00022737"/>
    </source>
</evidence>
<dbReference type="InterPro" id="IPR036179">
    <property type="entry name" value="Ig-like_dom_sf"/>
</dbReference>
<proteinExistence type="inferred from homology"/>
<dbReference type="GO" id="GO:0016020">
    <property type="term" value="C:membrane"/>
    <property type="evidence" value="ECO:0007669"/>
    <property type="project" value="UniProtKB-SubCell"/>
</dbReference>
<keyword evidence="4" id="KW-0677">Repeat</keyword>
<keyword evidence="11" id="KW-1185">Reference proteome</keyword>
<evidence type="ECO:0000256" key="6">
    <source>
        <dbReference type="ARBA" id="ARBA00023136"/>
    </source>
</evidence>
<evidence type="ECO:0000256" key="1">
    <source>
        <dbReference type="ARBA" id="ARBA00004370"/>
    </source>
</evidence>
<keyword evidence="8" id="KW-0325">Glycoprotein</keyword>
<feature type="domain" description="Ig-like" evidence="9">
    <location>
        <begin position="170"/>
        <end position="252"/>
    </location>
</feature>
<comment type="similarity">
    <text evidence="2">Belongs to the nectin family.</text>
</comment>
<name>A0A9N7UPR8_PLEPL</name>
<feature type="domain" description="Ig-like" evidence="9">
    <location>
        <begin position="9"/>
        <end position="111"/>
    </location>
</feature>
<dbReference type="GO" id="GO:0007157">
    <property type="term" value="P:heterophilic cell-cell adhesion via plasma membrane cell adhesion molecules"/>
    <property type="evidence" value="ECO:0007669"/>
    <property type="project" value="TreeGrafter"/>
</dbReference>
<protein>
    <recommendedName>
        <fullName evidence="9">Ig-like domain-containing protein</fullName>
    </recommendedName>
</protein>
<evidence type="ECO:0000256" key="5">
    <source>
        <dbReference type="ARBA" id="ARBA00022889"/>
    </source>
</evidence>
<dbReference type="GO" id="GO:0005912">
    <property type="term" value="C:adherens junction"/>
    <property type="evidence" value="ECO:0007669"/>
    <property type="project" value="TreeGrafter"/>
</dbReference>
<gene>
    <name evidence="10" type="ORF">PLEPLA_LOCUS24516</name>
</gene>
<evidence type="ECO:0000256" key="2">
    <source>
        <dbReference type="ARBA" id="ARBA00007810"/>
    </source>
</evidence>
<dbReference type="Proteomes" id="UP001153269">
    <property type="component" value="Unassembled WGS sequence"/>
</dbReference>
<comment type="caution">
    <text evidence="10">The sequence shown here is derived from an EMBL/GenBank/DDBJ whole genome shotgun (WGS) entry which is preliminary data.</text>
</comment>
<dbReference type="AlphaFoldDB" id="A0A9N7UPR8"/>
<keyword evidence="5" id="KW-0130">Cell adhesion</keyword>
<dbReference type="PANTHER" id="PTHR23277">
    <property type="entry name" value="NECTIN-RELATED"/>
    <property type="match status" value="1"/>
</dbReference>
<evidence type="ECO:0000256" key="3">
    <source>
        <dbReference type="ARBA" id="ARBA00022729"/>
    </source>
</evidence>